<comment type="similarity">
    <text evidence="3">Belongs to the ustYa family.</text>
</comment>
<evidence type="ECO:0000256" key="2">
    <source>
        <dbReference type="ARBA" id="ARBA00023002"/>
    </source>
</evidence>
<dbReference type="GO" id="GO:0043386">
    <property type="term" value="P:mycotoxin biosynthetic process"/>
    <property type="evidence" value="ECO:0007669"/>
    <property type="project" value="InterPro"/>
</dbReference>
<name>A0A8H6XTP5_9AGAR</name>
<reference evidence="5" key="1">
    <citation type="submission" date="2020-05" db="EMBL/GenBank/DDBJ databases">
        <title>Mycena genomes resolve the evolution of fungal bioluminescence.</title>
        <authorList>
            <person name="Tsai I.J."/>
        </authorList>
    </citation>
    <scope>NUCLEOTIDE SEQUENCE</scope>
    <source>
        <strain evidence="5">CCC161011</strain>
    </source>
</reference>
<evidence type="ECO:0000256" key="3">
    <source>
        <dbReference type="ARBA" id="ARBA00035112"/>
    </source>
</evidence>
<dbReference type="EMBL" id="JACAZI010000012">
    <property type="protein sequence ID" value="KAF7347012.1"/>
    <property type="molecule type" value="Genomic_DNA"/>
</dbReference>
<dbReference type="Proteomes" id="UP000620124">
    <property type="component" value="Unassembled WGS sequence"/>
</dbReference>
<dbReference type="PANTHER" id="PTHR33365:SF11">
    <property type="entry name" value="TAT PATHWAY SIGNAL SEQUENCE"/>
    <property type="match status" value="1"/>
</dbReference>
<dbReference type="Pfam" id="PF11807">
    <property type="entry name" value="UstYa"/>
    <property type="match status" value="1"/>
</dbReference>
<dbReference type="AlphaFoldDB" id="A0A8H6XTP5"/>
<feature type="signal peptide" evidence="4">
    <location>
        <begin position="1"/>
        <end position="27"/>
    </location>
</feature>
<organism evidence="5 6">
    <name type="scientific">Mycena venus</name>
    <dbReference type="NCBI Taxonomy" id="2733690"/>
    <lineage>
        <taxon>Eukaryota</taxon>
        <taxon>Fungi</taxon>
        <taxon>Dikarya</taxon>
        <taxon>Basidiomycota</taxon>
        <taxon>Agaricomycotina</taxon>
        <taxon>Agaricomycetes</taxon>
        <taxon>Agaricomycetidae</taxon>
        <taxon>Agaricales</taxon>
        <taxon>Marasmiineae</taxon>
        <taxon>Mycenaceae</taxon>
        <taxon>Mycena</taxon>
    </lineage>
</organism>
<sequence>MSRTLKIIAGAAAAFVLVSFSAQSVVASRSAPASNNERTDGLSPTWDIGKLEDVFIDIHNTGINYQLNGSRADEQWSALIPAGGGLVQLGQETFTISMYHQLKCLDIIRREYVAGSMGKPETSAAARHCLNYIRQMILCRGDRHLERVVDPEGAHAVQVRGRKTCKNWMRVYEKAHENEMQVKLGI</sequence>
<evidence type="ECO:0000256" key="1">
    <source>
        <dbReference type="ARBA" id="ARBA00004685"/>
    </source>
</evidence>
<dbReference type="GO" id="GO:0016491">
    <property type="term" value="F:oxidoreductase activity"/>
    <property type="evidence" value="ECO:0007669"/>
    <property type="project" value="UniProtKB-KW"/>
</dbReference>
<dbReference type="InterPro" id="IPR021765">
    <property type="entry name" value="UstYa-like"/>
</dbReference>
<comment type="pathway">
    <text evidence="1">Mycotoxin biosynthesis.</text>
</comment>
<comment type="caution">
    <text evidence="5">The sequence shown here is derived from an EMBL/GenBank/DDBJ whole genome shotgun (WGS) entry which is preliminary data.</text>
</comment>
<feature type="chain" id="PRO_5034804095" evidence="4">
    <location>
        <begin position="28"/>
        <end position="186"/>
    </location>
</feature>
<evidence type="ECO:0000313" key="5">
    <source>
        <dbReference type="EMBL" id="KAF7347012.1"/>
    </source>
</evidence>
<dbReference type="OrthoDB" id="3687641at2759"/>
<proteinExistence type="inferred from homology"/>
<protein>
    <submittedName>
        <fullName evidence="5">Uncharacterized protein</fullName>
    </submittedName>
</protein>
<evidence type="ECO:0000313" key="6">
    <source>
        <dbReference type="Proteomes" id="UP000620124"/>
    </source>
</evidence>
<keyword evidence="4" id="KW-0732">Signal</keyword>
<keyword evidence="2" id="KW-0560">Oxidoreductase</keyword>
<accession>A0A8H6XTP5</accession>
<gene>
    <name evidence="5" type="ORF">MVEN_01454300</name>
</gene>
<dbReference type="PANTHER" id="PTHR33365">
    <property type="entry name" value="YALI0B05434P"/>
    <property type="match status" value="1"/>
</dbReference>
<evidence type="ECO:0000256" key="4">
    <source>
        <dbReference type="SAM" id="SignalP"/>
    </source>
</evidence>
<keyword evidence="6" id="KW-1185">Reference proteome</keyword>